<keyword evidence="4 7" id="KW-0812">Transmembrane</keyword>
<dbReference type="GO" id="GO:0055085">
    <property type="term" value="P:transmembrane transport"/>
    <property type="evidence" value="ECO:0007669"/>
    <property type="project" value="InterPro"/>
</dbReference>
<gene>
    <name evidence="9" type="ORF">SAMN05421730_101539</name>
</gene>
<feature type="transmembrane region" description="Helical" evidence="7">
    <location>
        <begin position="155"/>
        <end position="173"/>
    </location>
</feature>
<dbReference type="STRING" id="1619234.SAMN05421730_101539"/>
<dbReference type="PANTHER" id="PTHR30193">
    <property type="entry name" value="ABC TRANSPORTER PERMEASE PROTEIN"/>
    <property type="match status" value="1"/>
</dbReference>
<comment type="subcellular location">
    <subcellularLocation>
        <location evidence="1 7">Cell membrane</location>
        <topology evidence="1 7">Multi-pass membrane protein</topology>
    </subcellularLocation>
</comment>
<organism evidence="9 10">
    <name type="scientific">Anaerobium acetethylicum</name>
    <dbReference type="NCBI Taxonomy" id="1619234"/>
    <lineage>
        <taxon>Bacteria</taxon>
        <taxon>Bacillati</taxon>
        <taxon>Bacillota</taxon>
        <taxon>Clostridia</taxon>
        <taxon>Lachnospirales</taxon>
        <taxon>Lachnospiraceae</taxon>
        <taxon>Anaerobium</taxon>
    </lineage>
</organism>
<accession>A0A1D3TV22</accession>
<keyword evidence="3" id="KW-1003">Cell membrane</keyword>
<dbReference type="RefSeq" id="WP_091234636.1">
    <property type="nucleotide sequence ID" value="NZ_FMKA01000015.1"/>
</dbReference>
<dbReference type="AlphaFoldDB" id="A0A1D3TV22"/>
<keyword evidence="10" id="KW-1185">Reference proteome</keyword>
<dbReference type="InterPro" id="IPR035906">
    <property type="entry name" value="MetI-like_sf"/>
</dbReference>
<dbReference type="PANTHER" id="PTHR30193:SF37">
    <property type="entry name" value="INNER MEMBRANE ABC TRANSPORTER PERMEASE PROTEIN YCJO"/>
    <property type="match status" value="1"/>
</dbReference>
<evidence type="ECO:0000256" key="7">
    <source>
        <dbReference type="RuleBase" id="RU363032"/>
    </source>
</evidence>
<evidence type="ECO:0000256" key="4">
    <source>
        <dbReference type="ARBA" id="ARBA00022692"/>
    </source>
</evidence>
<dbReference type="CDD" id="cd06261">
    <property type="entry name" value="TM_PBP2"/>
    <property type="match status" value="1"/>
</dbReference>
<feature type="domain" description="ABC transmembrane type-1" evidence="8">
    <location>
        <begin position="68"/>
        <end position="280"/>
    </location>
</feature>
<keyword evidence="6 7" id="KW-0472">Membrane</keyword>
<proteinExistence type="inferred from homology"/>
<dbReference type="Pfam" id="PF00528">
    <property type="entry name" value="BPD_transp_1"/>
    <property type="match status" value="1"/>
</dbReference>
<dbReference type="PROSITE" id="PS50928">
    <property type="entry name" value="ABC_TM1"/>
    <property type="match status" value="1"/>
</dbReference>
<dbReference type="Proteomes" id="UP000199315">
    <property type="component" value="Unassembled WGS sequence"/>
</dbReference>
<evidence type="ECO:0000256" key="5">
    <source>
        <dbReference type="ARBA" id="ARBA00022989"/>
    </source>
</evidence>
<evidence type="ECO:0000259" key="8">
    <source>
        <dbReference type="PROSITE" id="PS50928"/>
    </source>
</evidence>
<evidence type="ECO:0000313" key="10">
    <source>
        <dbReference type="Proteomes" id="UP000199315"/>
    </source>
</evidence>
<sequence>MKLRKGESLGVILFLAPALLLFVMFFIYPIFNVVGMSFFNWNGITDPVFSGFENYKDIFTDKVFIRSITNNVIWALAACCVQVPLALLMALILSRKPRFWQSFRTIYFLPQVISGIAIAMLWSAVFNSEFGMLNGLLKMLGLGKFATNWLGNPKTAFACVLIYGLFYIGYYMVIMMAGITNIDESYYEAAKVDGASPIQTAMHVTVPLIRYSVHTCITLAAIFGLRTFEQVYLLTNGGPANRTSLVVLYLYNQMRDNNYGGANASSVILIVVGAIVIVSIRKMFKFEED</sequence>
<comment type="similarity">
    <text evidence="7">Belongs to the binding-protein-dependent transport system permease family.</text>
</comment>
<evidence type="ECO:0000256" key="6">
    <source>
        <dbReference type="ARBA" id="ARBA00023136"/>
    </source>
</evidence>
<protein>
    <submittedName>
        <fullName evidence="9">Raffinose/stachyose/melibiose transport system permease protein</fullName>
    </submittedName>
</protein>
<feature type="transmembrane region" description="Helical" evidence="7">
    <location>
        <begin position="105"/>
        <end position="125"/>
    </location>
</feature>
<evidence type="ECO:0000256" key="3">
    <source>
        <dbReference type="ARBA" id="ARBA00022475"/>
    </source>
</evidence>
<evidence type="ECO:0000313" key="9">
    <source>
        <dbReference type="EMBL" id="SCP97964.1"/>
    </source>
</evidence>
<keyword evidence="5 7" id="KW-1133">Transmembrane helix</keyword>
<evidence type="ECO:0000256" key="2">
    <source>
        <dbReference type="ARBA" id="ARBA00022448"/>
    </source>
</evidence>
<dbReference type="Gene3D" id="1.10.3720.10">
    <property type="entry name" value="MetI-like"/>
    <property type="match status" value="1"/>
</dbReference>
<dbReference type="InterPro" id="IPR051393">
    <property type="entry name" value="ABC_transporter_permease"/>
</dbReference>
<feature type="transmembrane region" description="Helical" evidence="7">
    <location>
        <begin position="259"/>
        <end position="280"/>
    </location>
</feature>
<reference evidence="9 10" key="1">
    <citation type="submission" date="2016-09" db="EMBL/GenBank/DDBJ databases">
        <authorList>
            <person name="Capua I."/>
            <person name="De Benedictis P."/>
            <person name="Joannis T."/>
            <person name="Lombin L.H."/>
            <person name="Cattoli G."/>
        </authorList>
    </citation>
    <scope>NUCLEOTIDE SEQUENCE [LARGE SCALE GENOMIC DNA]</scope>
    <source>
        <strain evidence="9 10">GluBS11</strain>
    </source>
</reference>
<dbReference type="SUPFAM" id="SSF161098">
    <property type="entry name" value="MetI-like"/>
    <property type="match status" value="1"/>
</dbReference>
<dbReference type="GO" id="GO:0005886">
    <property type="term" value="C:plasma membrane"/>
    <property type="evidence" value="ECO:0007669"/>
    <property type="project" value="UniProtKB-SubCell"/>
</dbReference>
<dbReference type="OrthoDB" id="152280at2"/>
<dbReference type="EMBL" id="FMKA01000015">
    <property type="protein sequence ID" value="SCP97964.1"/>
    <property type="molecule type" value="Genomic_DNA"/>
</dbReference>
<feature type="transmembrane region" description="Helical" evidence="7">
    <location>
        <begin position="72"/>
        <end position="93"/>
    </location>
</feature>
<dbReference type="InterPro" id="IPR000515">
    <property type="entry name" value="MetI-like"/>
</dbReference>
<evidence type="ECO:0000256" key="1">
    <source>
        <dbReference type="ARBA" id="ARBA00004651"/>
    </source>
</evidence>
<feature type="transmembrane region" description="Helical" evidence="7">
    <location>
        <begin position="12"/>
        <end position="31"/>
    </location>
</feature>
<keyword evidence="2 7" id="KW-0813">Transport</keyword>
<name>A0A1D3TV22_9FIRM</name>